<dbReference type="SMART" id="SM00361">
    <property type="entry name" value="RRM_1"/>
    <property type="match status" value="3"/>
</dbReference>
<dbReference type="GO" id="GO:0006417">
    <property type="term" value="P:regulation of translation"/>
    <property type="evidence" value="ECO:0007669"/>
    <property type="project" value="UniProtKB-KW"/>
</dbReference>
<feature type="domain" description="RRM" evidence="15">
    <location>
        <begin position="60"/>
        <end position="138"/>
    </location>
</feature>
<dbReference type="InterPro" id="IPR000504">
    <property type="entry name" value="RRM_dom"/>
</dbReference>
<dbReference type="GO" id="GO:0006397">
    <property type="term" value="P:mRNA processing"/>
    <property type="evidence" value="ECO:0007669"/>
    <property type="project" value="UniProtKB-KW"/>
</dbReference>
<accession>A0A8K0JJ42</accession>
<evidence type="ECO:0000256" key="6">
    <source>
        <dbReference type="ARBA" id="ARBA00022664"/>
    </source>
</evidence>
<dbReference type="AlphaFoldDB" id="A0A8K0JJ42"/>
<protein>
    <recommendedName>
        <fullName evidence="13">Polyadenylate-binding protein</fullName>
        <shortName evidence="13">PABP</shortName>
    </recommendedName>
</protein>
<dbReference type="InterPro" id="IPR006515">
    <property type="entry name" value="PABP_1234"/>
</dbReference>
<dbReference type="CDD" id="cd12380">
    <property type="entry name" value="RRM3_I_PABPs"/>
    <property type="match status" value="1"/>
</dbReference>
<keyword evidence="8" id="KW-0509">mRNA transport</keyword>
<dbReference type="FunFam" id="3.30.70.330:FF:000003">
    <property type="entry name" value="Polyadenylate-binding protein"/>
    <property type="match status" value="1"/>
</dbReference>
<dbReference type="InterPro" id="IPR045305">
    <property type="entry name" value="RRM2_I_PABPs"/>
</dbReference>
<keyword evidence="4" id="KW-0813">Transport</keyword>
<dbReference type="GO" id="GO:0051028">
    <property type="term" value="P:mRNA transport"/>
    <property type="evidence" value="ECO:0007669"/>
    <property type="project" value="UniProtKB-KW"/>
</dbReference>
<evidence type="ECO:0000256" key="14">
    <source>
        <dbReference type="SAM" id="MobiDB-lite"/>
    </source>
</evidence>
<dbReference type="CDD" id="cd12379">
    <property type="entry name" value="RRM2_I_PABPs"/>
    <property type="match status" value="1"/>
</dbReference>
<dbReference type="CDD" id="cd12378">
    <property type="entry name" value="RRM1_I_PABPs"/>
    <property type="match status" value="1"/>
</dbReference>
<evidence type="ECO:0000256" key="1">
    <source>
        <dbReference type="ARBA" id="ARBA00004123"/>
    </source>
</evidence>
<dbReference type="GO" id="GO:0005634">
    <property type="term" value="C:nucleus"/>
    <property type="evidence" value="ECO:0007669"/>
    <property type="project" value="UniProtKB-SubCell"/>
</dbReference>
<evidence type="ECO:0000256" key="9">
    <source>
        <dbReference type="ARBA" id="ARBA00022845"/>
    </source>
</evidence>
<feature type="region of interest" description="Disordered" evidence="14">
    <location>
        <begin position="1"/>
        <end position="54"/>
    </location>
</feature>
<feature type="compositionally biased region" description="Low complexity" evidence="14">
    <location>
        <begin position="664"/>
        <end position="681"/>
    </location>
</feature>
<dbReference type="Gene3D" id="1.10.1900.10">
    <property type="entry name" value="c-terminal domain of poly(a) binding protein"/>
    <property type="match status" value="1"/>
</dbReference>
<organism evidence="17 18">
    <name type="scientific">Filobasidium floriforme</name>
    <dbReference type="NCBI Taxonomy" id="5210"/>
    <lineage>
        <taxon>Eukaryota</taxon>
        <taxon>Fungi</taxon>
        <taxon>Dikarya</taxon>
        <taxon>Basidiomycota</taxon>
        <taxon>Agaricomycotina</taxon>
        <taxon>Tremellomycetes</taxon>
        <taxon>Filobasidiales</taxon>
        <taxon>Filobasidiaceae</taxon>
        <taxon>Filobasidium</taxon>
    </lineage>
</organism>
<feature type="domain" description="RRM" evidence="15">
    <location>
        <begin position="241"/>
        <end position="319"/>
    </location>
</feature>
<feature type="compositionally biased region" description="Low complexity" evidence="14">
    <location>
        <begin position="550"/>
        <end position="583"/>
    </location>
</feature>
<evidence type="ECO:0000256" key="3">
    <source>
        <dbReference type="ARBA" id="ARBA00008557"/>
    </source>
</evidence>
<dbReference type="OrthoDB" id="19742at2759"/>
<dbReference type="FunFam" id="3.30.70.330:FF:000441">
    <property type="entry name" value="Polyadenylate-binding protein"/>
    <property type="match status" value="1"/>
</dbReference>
<dbReference type="SMART" id="SM00360">
    <property type="entry name" value="RRM"/>
    <property type="match status" value="4"/>
</dbReference>
<evidence type="ECO:0000256" key="4">
    <source>
        <dbReference type="ARBA" id="ARBA00022448"/>
    </source>
</evidence>
<dbReference type="Pfam" id="PF00076">
    <property type="entry name" value="RRM_1"/>
    <property type="match status" value="4"/>
</dbReference>
<dbReference type="EMBL" id="JABELV010000092">
    <property type="protein sequence ID" value="KAG7531400.1"/>
    <property type="molecule type" value="Genomic_DNA"/>
</dbReference>
<dbReference type="PANTHER" id="PTHR24012">
    <property type="entry name" value="RNA BINDING PROTEIN"/>
    <property type="match status" value="1"/>
</dbReference>
<dbReference type="NCBIfam" id="TIGR01628">
    <property type="entry name" value="PABP-1234"/>
    <property type="match status" value="1"/>
</dbReference>
<dbReference type="CDD" id="cd12381">
    <property type="entry name" value="RRM4_I_PABPs"/>
    <property type="match status" value="1"/>
</dbReference>
<keyword evidence="5 13" id="KW-0963">Cytoplasm</keyword>
<evidence type="ECO:0000313" key="18">
    <source>
        <dbReference type="Proteomes" id="UP000812966"/>
    </source>
</evidence>
<evidence type="ECO:0000256" key="13">
    <source>
        <dbReference type="RuleBase" id="RU362004"/>
    </source>
</evidence>
<dbReference type="InterPro" id="IPR036053">
    <property type="entry name" value="PABP-dom"/>
</dbReference>
<name>A0A8K0JJ42_9TREE</name>
<dbReference type="FunFam" id="1.10.1900.10:FF:000004">
    <property type="entry name" value="Polyadenylate-binding protein"/>
    <property type="match status" value="1"/>
</dbReference>
<keyword evidence="18" id="KW-1185">Reference proteome</keyword>
<evidence type="ECO:0000259" key="15">
    <source>
        <dbReference type="PROSITE" id="PS50102"/>
    </source>
</evidence>
<sequence>MSAETETKPTVPESTPAPAQAQEESKPAATQESSANASAAAASAPSTAAATTTTGTPASASLYVGELDPSVTEAMLFEIFHMIGPVASIRVCRDAITRRSLGYAYVNYLNGADGERALDSLNYSLIKGRACRIMWSQRDPALRKSSAGNIFIKNLDEEIDNKALHDTFAAFGNVLSCKVAVDENGRSRGYGFVHYETAEAADAAIKAVNNMLLNDKKVYVGHHVSKKERMSKVEEMKAHFTNIYVKNVDEATTQEEFDGLFKPFGPVVSCALQFDEASGKNKGFGFVNYENHEDAKKAVDELNDSDFKGKKLFVSRAQKRSERDEELRRNHEAARMEQESKNQGVNLYVKNINDDWDDDRVRAEFDAFGTITSCKVMRDDKTGTSRGFGFVCFSSPDEAQKAIAEMNGKMIGTKPLFVTIAQRKEARRAALESQIAARNASRMQMMAAQGMGGPAGYMAQQPMYYPPPPGAFAGGARGGPMMGYPAGGMIGGRPNARFGPSGQPMGGPAGGYYGMPPAGVPYGGVNPAYRGGQPGGPRPGAGGPRGGPNGAPAGPAGMGPQARGPQGAARPQQQQQQDQAQPQKLNAATLARAAPQEQKQMLGEAIYPLIFATQPELAGKITGMLLEMDNSELLHLVEQPSALKSKVDEALAVLAQWSGDEAAEGGAAPATEAAAPAETTA</sequence>
<comment type="subcellular location">
    <subcellularLocation>
        <location evidence="2 13">Cytoplasm</location>
    </subcellularLocation>
    <subcellularLocation>
        <location evidence="1">Nucleus</location>
    </subcellularLocation>
</comment>
<dbReference type="Gene3D" id="3.30.70.330">
    <property type="match status" value="4"/>
</dbReference>
<dbReference type="FunFam" id="3.30.70.330:FF:000520">
    <property type="entry name" value="Polyadenylate-binding protein"/>
    <property type="match status" value="1"/>
</dbReference>
<comment type="similarity">
    <text evidence="3 13">Belongs to the polyadenylate-binding protein type-1 family.</text>
</comment>
<keyword evidence="7" id="KW-0677">Repeat</keyword>
<comment type="caution">
    <text evidence="17">The sequence shown here is derived from an EMBL/GenBank/DDBJ whole genome shotgun (WGS) entry which is preliminary data.</text>
</comment>
<evidence type="ECO:0000256" key="5">
    <source>
        <dbReference type="ARBA" id="ARBA00022490"/>
    </source>
</evidence>
<comment type="function">
    <text evidence="13">Binds the poly(A) tail of mRNA.</text>
</comment>
<evidence type="ECO:0000256" key="7">
    <source>
        <dbReference type="ARBA" id="ARBA00022737"/>
    </source>
</evidence>
<dbReference type="PROSITE" id="PS50102">
    <property type="entry name" value="RRM"/>
    <property type="match status" value="4"/>
</dbReference>
<feature type="domain" description="RRM" evidence="15">
    <location>
        <begin position="345"/>
        <end position="423"/>
    </location>
</feature>
<dbReference type="GO" id="GO:0003723">
    <property type="term" value="F:RNA binding"/>
    <property type="evidence" value="ECO:0007669"/>
    <property type="project" value="UniProtKB-UniRule"/>
</dbReference>
<feature type="region of interest" description="Disordered" evidence="14">
    <location>
        <begin position="525"/>
        <end position="592"/>
    </location>
</feature>
<dbReference type="Proteomes" id="UP000812966">
    <property type="component" value="Unassembled WGS sequence"/>
</dbReference>
<dbReference type="SUPFAM" id="SSF63570">
    <property type="entry name" value="PABC (PABP) domain"/>
    <property type="match status" value="1"/>
</dbReference>
<keyword evidence="11" id="KW-0539">Nucleus</keyword>
<evidence type="ECO:0000256" key="8">
    <source>
        <dbReference type="ARBA" id="ARBA00022816"/>
    </source>
</evidence>
<reference evidence="17" key="1">
    <citation type="submission" date="2020-04" db="EMBL/GenBank/DDBJ databases">
        <title>Analysis of mating type loci in Filobasidium floriforme.</title>
        <authorList>
            <person name="Nowrousian M."/>
        </authorList>
    </citation>
    <scope>NUCLEOTIDE SEQUENCE</scope>
    <source>
        <strain evidence="17">CBS 6242</strain>
    </source>
</reference>
<evidence type="ECO:0000259" key="16">
    <source>
        <dbReference type="PROSITE" id="PS51309"/>
    </source>
</evidence>
<feature type="domain" description="RRM" evidence="15">
    <location>
        <begin position="148"/>
        <end position="225"/>
    </location>
</feature>
<gene>
    <name evidence="17" type="ORF">FFLO_04397</name>
</gene>
<dbReference type="SMART" id="SM00517">
    <property type="entry name" value="PolyA"/>
    <property type="match status" value="1"/>
</dbReference>
<feature type="compositionally biased region" description="Gly residues" evidence="14">
    <location>
        <begin position="532"/>
        <end position="549"/>
    </location>
</feature>
<dbReference type="GO" id="GO:0010494">
    <property type="term" value="C:cytoplasmic stress granule"/>
    <property type="evidence" value="ECO:0007669"/>
    <property type="project" value="UniProtKB-ARBA"/>
</dbReference>
<dbReference type="InterPro" id="IPR012677">
    <property type="entry name" value="Nucleotide-bd_a/b_plait_sf"/>
</dbReference>
<evidence type="ECO:0000256" key="10">
    <source>
        <dbReference type="ARBA" id="ARBA00022884"/>
    </source>
</evidence>
<evidence type="ECO:0000256" key="11">
    <source>
        <dbReference type="ARBA" id="ARBA00023242"/>
    </source>
</evidence>
<dbReference type="SUPFAM" id="SSF54928">
    <property type="entry name" value="RNA-binding domain, RBD"/>
    <property type="match status" value="2"/>
</dbReference>
<dbReference type="InterPro" id="IPR034364">
    <property type="entry name" value="PABP_RRM1"/>
</dbReference>
<feature type="domain" description="PABC" evidence="16">
    <location>
        <begin position="582"/>
        <end position="659"/>
    </location>
</feature>
<dbReference type="InterPro" id="IPR002004">
    <property type="entry name" value="PABP_HYD_C"/>
</dbReference>
<evidence type="ECO:0000313" key="17">
    <source>
        <dbReference type="EMBL" id="KAG7531400.1"/>
    </source>
</evidence>
<dbReference type="InterPro" id="IPR003954">
    <property type="entry name" value="RRM_euk-type"/>
</dbReference>
<keyword evidence="9" id="KW-0810">Translation regulation</keyword>
<feature type="compositionally biased region" description="Low complexity" evidence="14">
    <location>
        <begin position="28"/>
        <end position="54"/>
    </location>
</feature>
<feature type="region of interest" description="Disordered" evidence="14">
    <location>
        <begin position="660"/>
        <end position="681"/>
    </location>
</feature>
<dbReference type="PROSITE" id="PS51309">
    <property type="entry name" value="PABC"/>
    <property type="match status" value="1"/>
</dbReference>
<dbReference type="FunFam" id="3.30.70.330:FF:000648">
    <property type="entry name" value="Polyadenylate-binding protein"/>
    <property type="match status" value="1"/>
</dbReference>
<evidence type="ECO:0000256" key="12">
    <source>
        <dbReference type="PROSITE-ProRule" id="PRU00176"/>
    </source>
</evidence>
<evidence type="ECO:0000256" key="2">
    <source>
        <dbReference type="ARBA" id="ARBA00004496"/>
    </source>
</evidence>
<keyword evidence="6" id="KW-0507">mRNA processing</keyword>
<dbReference type="InterPro" id="IPR035979">
    <property type="entry name" value="RBD_domain_sf"/>
</dbReference>
<proteinExistence type="inferred from homology"/>
<keyword evidence="10 12" id="KW-0694">RNA-binding</keyword>
<dbReference type="Pfam" id="PF00658">
    <property type="entry name" value="MLLE"/>
    <property type="match status" value="1"/>
</dbReference>